<dbReference type="Proteomes" id="UP001152173">
    <property type="component" value="Unassembled WGS sequence"/>
</dbReference>
<accession>A0A9X3LGY7</accession>
<reference evidence="1" key="1">
    <citation type="submission" date="2022-05" db="EMBL/GenBank/DDBJ databases">
        <authorList>
            <person name="Colautti A."/>
            <person name="Iacumin L."/>
        </authorList>
    </citation>
    <scope>NUCLEOTIDE SEQUENCE</scope>
    <source>
        <strain evidence="1">SK 55</strain>
    </source>
</reference>
<dbReference type="AlphaFoldDB" id="A0A9X3LGY7"/>
<dbReference type="EMBL" id="JAMKBJ010000009">
    <property type="protein sequence ID" value="MCZ8537716.1"/>
    <property type="molecule type" value="Genomic_DNA"/>
</dbReference>
<evidence type="ECO:0000313" key="2">
    <source>
        <dbReference type="Proteomes" id="UP001152173"/>
    </source>
</evidence>
<protein>
    <submittedName>
        <fullName evidence="1">Uncharacterized protein</fullName>
    </submittedName>
</protein>
<sequence length="450" mass="53181">MLNYPQKVNVFWRNNTRAWYESKGYKWTKQGELFEVDILDLHEGSTQVVTFTCDSVNCNNQFTLQWRFYKQRKKSISLSFCSNCKRRSGEDPQVMRLKIESEFDKYGHYLLNAKEYSNNNSRLLYICKIHKEKGVQFTTWRTFNRYKNACFFCKYEKISKANKGKIFSNNSLHKNSDFETVYENFRKLFEDREYILLPDQVIRNKKTKLNYICLKHKSSGIKKIRIDHFLNGTGCRECSTDAVRKQYNENDLIEIFNEANAKLVTNEPYKELKQSFKYICNIHPEIGVQHVRLDHLIDRNRIPCKACLKEIKSAVRGELHPGWKGGITKISAHFRNEIESWKRESIINGNNKCILTGGNNIVVHHLYPFHKILYEALEINSLEIRGQVGMYSKNELTKITNALIRLHNIYGLGVCLDKEIHVLFHRIYGFETNSKDFDDFMQRFNKGEFN</sequence>
<name>A0A9X3LGY7_9BACL</name>
<keyword evidence="2" id="KW-1185">Reference proteome</keyword>
<dbReference type="RefSeq" id="WP_269926785.1">
    <property type="nucleotide sequence ID" value="NZ_JAMKBJ010000009.1"/>
</dbReference>
<proteinExistence type="predicted"/>
<evidence type="ECO:0000313" key="1">
    <source>
        <dbReference type="EMBL" id="MCZ8537716.1"/>
    </source>
</evidence>
<comment type="caution">
    <text evidence="1">The sequence shown here is derived from an EMBL/GenBank/DDBJ whole genome shotgun (WGS) entry which is preliminary data.</text>
</comment>
<gene>
    <name evidence="1" type="ORF">M9R32_11030</name>
</gene>
<organism evidence="1 2">
    <name type="scientific">Paenisporosarcina quisquiliarum</name>
    <dbReference type="NCBI Taxonomy" id="365346"/>
    <lineage>
        <taxon>Bacteria</taxon>
        <taxon>Bacillati</taxon>
        <taxon>Bacillota</taxon>
        <taxon>Bacilli</taxon>
        <taxon>Bacillales</taxon>
        <taxon>Caryophanaceae</taxon>
        <taxon>Paenisporosarcina</taxon>
    </lineage>
</organism>